<dbReference type="InterPro" id="IPR000866">
    <property type="entry name" value="AhpC/TSA"/>
</dbReference>
<dbReference type="Pfam" id="PF18962">
    <property type="entry name" value="Por_Secre_tail"/>
    <property type="match status" value="1"/>
</dbReference>
<dbReference type="GO" id="GO:0016491">
    <property type="term" value="F:oxidoreductase activity"/>
    <property type="evidence" value="ECO:0007669"/>
    <property type="project" value="InterPro"/>
</dbReference>
<organism evidence="3">
    <name type="scientific">Caldithrix abyssi</name>
    <dbReference type="NCBI Taxonomy" id="187145"/>
    <lineage>
        <taxon>Bacteria</taxon>
        <taxon>Pseudomonadati</taxon>
        <taxon>Calditrichota</taxon>
        <taxon>Calditrichia</taxon>
        <taxon>Calditrichales</taxon>
        <taxon>Calditrichaceae</taxon>
        <taxon>Caldithrix</taxon>
    </lineage>
</organism>
<gene>
    <name evidence="3" type="ORF">ENK44_15865</name>
</gene>
<dbReference type="CDD" id="cd02966">
    <property type="entry name" value="TlpA_like_family"/>
    <property type="match status" value="1"/>
</dbReference>
<dbReference type="Gene3D" id="3.40.30.10">
    <property type="entry name" value="Glutaredoxin"/>
    <property type="match status" value="1"/>
</dbReference>
<dbReference type="InterPro" id="IPR026444">
    <property type="entry name" value="Secre_tail"/>
</dbReference>
<reference evidence="3" key="1">
    <citation type="journal article" date="2020" name="mSystems">
        <title>Genome- and Community-Level Interaction Insights into Carbon Utilization and Element Cycling Functions of Hydrothermarchaeota in Hydrothermal Sediment.</title>
        <authorList>
            <person name="Zhou Z."/>
            <person name="Liu Y."/>
            <person name="Xu W."/>
            <person name="Pan J."/>
            <person name="Luo Z.H."/>
            <person name="Li M."/>
        </authorList>
    </citation>
    <scope>NUCLEOTIDE SEQUENCE [LARGE SCALE GENOMIC DNA]</scope>
    <source>
        <strain evidence="3">HyVt-577</strain>
    </source>
</reference>
<evidence type="ECO:0000259" key="2">
    <source>
        <dbReference type="PROSITE" id="PS51352"/>
    </source>
</evidence>
<dbReference type="SUPFAM" id="SSF52833">
    <property type="entry name" value="Thioredoxin-like"/>
    <property type="match status" value="1"/>
</dbReference>
<dbReference type="InterPro" id="IPR036249">
    <property type="entry name" value="Thioredoxin-like_sf"/>
</dbReference>
<dbReference type="PROSITE" id="PS51352">
    <property type="entry name" value="THIOREDOXIN_2"/>
    <property type="match status" value="1"/>
</dbReference>
<protein>
    <submittedName>
        <fullName evidence="3">Redoxin domain-containing protein</fullName>
    </submittedName>
</protein>
<dbReference type="AlphaFoldDB" id="A0A7V4WWG8"/>
<evidence type="ECO:0000256" key="1">
    <source>
        <dbReference type="SAM" id="SignalP"/>
    </source>
</evidence>
<dbReference type="GO" id="GO:0016209">
    <property type="term" value="F:antioxidant activity"/>
    <property type="evidence" value="ECO:0007669"/>
    <property type="project" value="InterPro"/>
</dbReference>
<feature type="chain" id="PRO_5031488973" evidence="1">
    <location>
        <begin position="23"/>
        <end position="265"/>
    </location>
</feature>
<proteinExistence type="predicted"/>
<dbReference type="EMBL" id="DRQG01000148">
    <property type="protein sequence ID" value="HGY57185.1"/>
    <property type="molecule type" value="Genomic_DNA"/>
</dbReference>
<sequence length="265" mass="29568">MAKSIVLWILAMTVPFSNPLKAQVGIGDSLIAFNLPDTSGKGVSDKDLAGQIVLFDFFATWCGPCKIEAPQLEDSIWQVYKDQGVVVLGVDFQETNDKLKEFIDTYNLTYPMVRDTAGSLFQAYGFRGFPSTIISDRQGKIVYMEGGFDIPEFTRVIDSLLDITVIKDMRIPSPLPRELTLLGNFPNPFNPSTRIDFQLDTAVPLQVDVNIYNILGQKMETLFTGQLASGMHSVNWNASKYSSGVYFYKITAAGMEKIARAIYRK</sequence>
<dbReference type="PANTHER" id="PTHR42852">
    <property type="entry name" value="THIOL:DISULFIDE INTERCHANGE PROTEIN DSBE"/>
    <property type="match status" value="1"/>
</dbReference>
<keyword evidence="1" id="KW-0732">Signal</keyword>
<comment type="caution">
    <text evidence="3">The sequence shown here is derived from an EMBL/GenBank/DDBJ whole genome shotgun (WGS) entry which is preliminary data.</text>
</comment>
<dbReference type="InterPro" id="IPR050553">
    <property type="entry name" value="Thioredoxin_ResA/DsbE_sf"/>
</dbReference>
<evidence type="ECO:0000313" key="3">
    <source>
        <dbReference type="EMBL" id="HGY57185.1"/>
    </source>
</evidence>
<dbReference type="InterPro" id="IPR013766">
    <property type="entry name" value="Thioredoxin_domain"/>
</dbReference>
<dbReference type="PANTHER" id="PTHR42852:SF13">
    <property type="entry name" value="PROTEIN DIPZ"/>
    <property type="match status" value="1"/>
</dbReference>
<dbReference type="Proteomes" id="UP000885779">
    <property type="component" value="Unassembled WGS sequence"/>
</dbReference>
<dbReference type="Pfam" id="PF00578">
    <property type="entry name" value="AhpC-TSA"/>
    <property type="match status" value="1"/>
</dbReference>
<feature type="signal peptide" evidence="1">
    <location>
        <begin position="1"/>
        <end position="22"/>
    </location>
</feature>
<dbReference type="NCBIfam" id="TIGR04183">
    <property type="entry name" value="Por_Secre_tail"/>
    <property type="match status" value="1"/>
</dbReference>
<name>A0A7V4WWG8_CALAY</name>
<accession>A0A7V4WWG8</accession>
<feature type="domain" description="Thioredoxin" evidence="2">
    <location>
        <begin position="24"/>
        <end position="162"/>
    </location>
</feature>
<dbReference type="Gene3D" id="2.60.40.4070">
    <property type="match status" value="1"/>
</dbReference>